<evidence type="ECO:0000256" key="1">
    <source>
        <dbReference type="SAM" id="Phobius"/>
    </source>
</evidence>
<dbReference type="VEuPathDB" id="TriTrypDB:TcBrA4_0013170"/>
<feature type="transmembrane region" description="Helical" evidence="1">
    <location>
        <begin position="210"/>
        <end position="232"/>
    </location>
</feature>
<dbReference type="VEuPathDB" id="TriTrypDB:TCSYLVIO_004674"/>
<feature type="transmembrane region" description="Helical" evidence="1">
    <location>
        <begin position="40"/>
        <end position="64"/>
    </location>
</feature>
<dbReference type="Proteomes" id="UP000246121">
    <property type="component" value="Unassembled WGS sequence"/>
</dbReference>
<name>A0A2V2VQL5_TRYCR</name>
<accession>A0A2V2VQL5</accession>
<dbReference type="VEuPathDB" id="TriTrypDB:TCDM_03469"/>
<keyword evidence="1" id="KW-0812">Transmembrane</keyword>
<organism evidence="2 3">
    <name type="scientific">Trypanosoma cruzi</name>
    <dbReference type="NCBI Taxonomy" id="5693"/>
    <lineage>
        <taxon>Eukaryota</taxon>
        <taxon>Discoba</taxon>
        <taxon>Euglenozoa</taxon>
        <taxon>Kinetoplastea</taxon>
        <taxon>Metakinetoplastina</taxon>
        <taxon>Trypanosomatida</taxon>
        <taxon>Trypanosomatidae</taxon>
        <taxon>Trypanosoma</taxon>
        <taxon>Schizotrypanum</taxon>
    </lineage>
</organism>
<reference evidence="2 3" key="1">
    <citation type="journal article" date="2018" name="Microb. Genom.">
        <title>Expanding an expanded genome: long-read sequencing of Trypanosoma cruzi.</title>
        <authorList>
            <person name="Berna L."/>
            <person name="Rodriguez M."/>
            <person name="Chiribao M.L."/>
            <person name="Parodi-Talice A."/>
            <person name="Pita S."/>
            <person name="Rijo G."/>
            <person name="Alvarez-Valin F."/>
            <person name="Robello C."/>
        </authorList>
    </citation>
    <scope>NUCLEOTIDE SEQUENCE [LARGE SCALE GENOMIC DNA]</scope>
    <source>
        <strain evidence="2 3">Dm28c</strain>
    </source>
</reference>
<comment type="caution">
    <text evidence="2">The sequence shown here is derived from an EMBL/GenBank/DDBJ whole genome shotgun (WGS) entry which is preliminary data.</text>
</comment>
<keyword evidence="1" id="KW-0472">Membrane</keyword>
<evidence type="ECO:0000313" key="2">
    <source>
        <dbReference type="EMBL" id="PWU97722.1"/>
    </source>
</evidence>
<gene>
    <name evidence="2" type="ORF">C4B63_14g60</name>
</gene>
<dbReference type="VEuPathDB" id="TriTrypDB:C3747_19g62"/>
<dbReference type="VEuPathDB" id="TriTrypDB:BCY84_11284"/>
<evidence type="ECO:0000313" key="3">
    <source>
        <dbReference type="Proteomes" id="UP000246121"/>
    </source>
</evidence>
<sequence length="504" mass="55991">METDAWPTFQYPLPRWRLMNCDRRAQDLIDCDPESYRNTVFVFAIPGIVVAGGVAMTVLLYLICKYVFDCCGGRKQSPNFCCPLRGHSAKYSREDLLRPVLLAVMVFGLCAATCIWGCVSQHQLVSKVGEIHNISSFAIKNVEKMNLDFLERMTITLYDASKDVTYPMSLLRSKEDENLYKETAARTGDVSSMLNQTVIRLFDNIVQFSWGPYVLFGVSFGVSFIGMIFALCNCRRESIFVFLIMALLTVMTWGFNGLYSASSFLVSQSCFEMTEFTERRTNVVKAVTKCDDTRFGGQTAAFEENFRQLSRSICEEIKPYCYDKTITPDMNVAQKKVFACPTHMLCSYVTDDEVMSWVRTALHTAPQVTQSATASAEAQKKGYTCLPTPEGVCDLRACSATCGKDGVLSDVGKTAKKALYAIFGLAEARSAFDSVDSQLKGCDAVFTGIIPLIEPFCQAAANNIYNLLQCTGLLGVTLIVALYTYGMGAKRFIPFGEALLPQKN</sequence>
<protein>
    <submittedName>
        <fullName evidence="2">Uncharacterized protein</fullName>
    </submittedName>
</protein>
<dbReference type="VEuPathDB" id="TriTrypDB:TcCLB.511039.30"/>
<dbReference type="VEuPathDB" id="TriTrypDB:C4B63_14g60"/>
<dbReference type="VEuPathDB" id="TriTrypDB:TcG_06547"/>
<dbReference type="VEuPathDB" id="TriTrypDB:ECC02_000500"/>
<dbReference type="VEuPathDB" id="TriTrypDB:TcCL_NonESM01905"/>
<dbReference type="AlphaFoldDB" id="A0A2V2VQL5"/>
<dbReference type="EMBL" id="PRFA01000014">
    <property type="protein sequence ID" value="PWU97722.1"/>
    <property type="molecule type" value="Genomic_DNA"/>
</dbReference>
<proteinExistence type="predicted"/>
<keyword evidence="1" id="KW-1133">Transmembrane helix</keyword>
<feature type="transmembrane region" description="Helical" evidence="1">
    <location>
        <begin position="100"/>
        <end position="119"/>
    </location>
</feature>
<dbReference type="VEuPathDB" id="TriTrypDB:TcCLB.509791.100"/>
<feature type="transmembrane region" description="Helical" evidence="1">
    <location>
        <begin position="239"/>
        <end position="259"/>
    </location>
</feature>